<evidence type="ECO:0000313" key="2">
    <source>
        <dbReference type="Proteomes" id="UP000029585"/>
    </source>
</evidence>
<keyword evidence="2" id="KW-1185">Reference proteome</keyword>
<evidence type="ECO:0000313" key="1">
    <source>
        <dbReference type="EMBL" id="KGF56677.1"/>
    </source>
</evidence>
<comment type="caution">
    <text evidence="1">The sequence shown here is derived from an EMBL/GenBank/DDBJ whole genome shotgun (WGS) entry which is preliminary data.</text>
</comment>
<sequence>MFCTPEQRQIGRWIENHYDIDKVQCAEIVTKNAVRLTLRGHEPTILILRQNGRMDQIPEAALFEAAV</sequence>
<dbReference type="AlphaFoldDB" id="A0A096CPE8"/>
<dbReference type="RefSeq" id="WP_007488168.1">
    <property type="nucleotide sequence ID" value="NZ_KN174161.1"/>
</dbReference>
<protein>
    <submittedName>
        <fullName evidence="1">Uncharacterized protein</fullName>
    </submittedName>
</protein>
<organism evidence="1 2">
    <name type="scientific">Flavonifractor plautii 1_3_50AFAA</name>
    <dbReference type="NCBI Taxonomy" id="742738"/>
    <lineage>
        <taxon>Bacteria</taxon>
        <taxon>Bacillati</taxon>
        <taxon>Bacillota</taxon>
        <taxon>Clostridia</taxon>
        <taxon>Eubacteriales</taxon>
        <taxon>Oscillospiraceae</taxon>
        <taxon>Flavonifractor</taxon>
    </lineage>
</organism>
<dbReference type="GeneID" id="63974703"/>
<dbReference type="Proteomes" id="UP000029585">
    <property type="component" value="Unassembled WGS sequence"/>
</dbReference>
<dbReference type="PATRIC" id="fig|742738.3.peg.883"/>
<gene>
    <name evidence="1" type="ORF">HMPREF9460_00846</name>
</gene>
<dbReference type="EMBL" id="ADLO01000032">
    <property type="protein sequence ID" value="KGF56677.1"/>
    <property type="molecule type" value="Genomic_DNA"/>
</dbReference>
<reference evidence="1 2" key="1">
    <citation type="submission" date="2011-08" db="EMBL/GenBank/DDBJ databases">
        <title>The Genome Sequence of Clostridium orbiscindens 1_3_50AFAA.</title>
        <authorList>
            <consortium name="The Broad Institute Genome Sequencing Platform"/>
            <person name="Earl A."/>
            <person name="Ward D."/>
            <person name="Feldgarden M."/>
            <person name="Gevers D."/>
            <person name="Daigneault M."/>
            <person name="Strauss J."/>
            <person name="Allen-Vercoe E."/>
            <person name="Young S.K."/>
            <person name="Zeng Q."/>
            <person name="Gargeya S."/>
            <person name="Fitzgerald M."/>
            <person name="Haas B."/>
            <person name="Abouelleil A."/>
            <person name="Alvarado L."/>
            <person name="Arachchi H.M."/>
            <person name="Berlin A."/>
            <person name="Brown A."/>
            <person name="Chapman S.B."/>
            <person name="Chen Z."/>
            <person name="Dunbar C."/>
            <person name="Freedman E."/>
            <person name="Gearin G."/>
            <person name="Gellesch M."/>
            <person name="Goldberg J."/>
            <person name="Griggs A."/>
            <person name="Gujja S."/>
            <person name="Heiman D."/>
            <person name="Howarth C."/>
            <person name="Larson L."/>
            <person name="Lui A."/>
            <person name="MacDonald P.J.P."/>
            <person name="Montmayeur A."/>
            <person name="Murphy C."/>
            <person name="Neiman D."/>
            <person name="Pearson M."/>
            <person name="Priest M."/>
            <person name="Roberts A."/>
            <person name="Saif S."/>
            <person name="Shea T."/>
            <person name="Shenoy N."/>
            <person name="Sisk P."/>
            <person name="Stolte C."/>
            <person name="Sykes S."/>
            <person name="Wortman J."/>
            <person name="Nusbaum C."/>
            <person name="Birren B."/>
        </authorList>
    </citation>
    <scope>NUCLEOTIDE SEQUENCE [LARGE SCALE GENOMIC DNA]</scope>
    <source>
        <strain evidence="1 2">1_3_50AFAA</strain>
    </source>
</reference>
<dbReference type="HOGENOM" id="CLU_2804968_0_0_9"/>
<proteinExistence type="predicted"/>
<accession>A0A096CPE8</accession>
<name>A0A096CPE8_FLAPL</name>